<keyword evidence="1" id="KW-0472">Membrane</keyword>
<comment type="caution">
    <text evidence="2">The sequence shown here is derived from an EMBL/GenBank/DDBJ whole genome shotgun (WGS) entry which is preliminary data.</text>
</comment>
<keyword evidence="1" id="KW-0812">Transmembrane</keyword>
<evidence type="ECO:0000256" key="1">
    <source>
        <dbReference type="SAM" id="Phobius"/>
    </source>
</evidence>
<keyword evidence="1" id="KW-1133">Transmembrane helix</keyword>
<sequence length="143" mass="17305">MAALFYFMQKNKIFEIYLYIFVMKFNIFYLMCQYNFITGIYCVNIPILLTHDLLFAENVCFLKYYELKSYVEKKVLFLNQFNKMFLQIIVIWRTIKSTVKILVDGHKTGSFCEQKLYEQNRLRQDGFRFQLDALFSILLSLMI</sequence>
<accession>A0A3M7PB75</accession>
<evidence type="ECO:0008006" key="4">
    <source>
        <dbReference type="Google" id="ProtNLM"/>
    </source>
</evidence>
<dbReference type="AlphaFoldDB" id="A0A3M7PB75"/>
<evidence type="ECO:0000313" key="3">
    <source>
        <dbReference type="Proteomes" id="UP000276133"/>
    </source>
</evidence>
<dbReference type="Proteomes" id="UP000276133">
    <property type="component" value="Unassembled WGS sequence"/>
</dbReference>
<gene>
    <name evidence="2" type="ORF">BpHYR1_037797</name>
</gene>
<evidence type="ECO:0000313" key="2">
    <source>
        <dbReference type="EMBL" id="RMZ96020.1"/>
    </source>
</evidence>
<keyword evidence="3" id="KW-1185">Reference proteome</keyword>
<protein>
    <recommendedName>
        <fullName evidence="4">Transmembrane protein</fullName>
    </recommendedName>
</protein>
<reference evidence="2 3" key="1">
    <citation type="journal article" date="2018" name="Sci. Rep.">
        <title>Genomic signatures of local adaptation to the degree of environmental predictability in rotifers.</title>
        <authorList>
            <person name="Franch-Gras L."/>
            <person name="Hahn C."/>
            <person name="Garcia-Roger E.M."/>
            <person name="Carmona M.J."/>
            <person name="Serra M."/>
            <person name="Gomez A."/>
        </authorList>
    </citation>
    <scope>NUCLEOTIDE SEQUENCE [LARGE SCALE GENOMIC DNA]</scope>
    <source>
        <strain evidence="2">HYR1</strain>
    </source>
</reference>
<organism evidence="2 3">
    <name type="scientific">Brachionus plicatilis</name>
    <name type="common">Marine rotifer</name>
    <name type="synonym">Brachionus muelleri</name>
    <dbReference type="NCBI Taxonomy" id="10195"/>
    <lineage>
        <taxon>Eukaryota</taxon>
        <taxon>Metazoa</taxon>
        <taxon>Spiralia</taxon>
        <taxon>Gnathifera</taxon>
        <taxon>Rotifera</taxon>
        <taxon>Eurotatoria</taxon>
        <taxon>Monogononta</taxon>
        <taxon>Pseudotrocha</taxon>
        <taxon>Ploima</taxon>
        <taxon>Brachionidae</taxon>
        <taxon>Brachionus</taxon>
    </lineage>
</organism>
<name>A0A3M7PB75_BRAPC</name>
<proteinExistence type="predicted"/>
<feature type="transmembrane region" description="Helical" evidence="1">
    <location>
        <begin position="16"/>
        <end position="36"/>
    </location>
</feature>
<dbReference type="EMBL" id="REGN01012314">
    <property type="protein sequence ID" value="RMZ96020.1"/>
    <property type="molecule type" value="Genomic_DNA"/>
</dbReference>